<dbReference type="Gene3D" id="1.20.140.40">
    <property type="entry name" value="Invertase/pectin methylesterase inhibitor family protein"/>
    <property type="match status" value="1"/>
</dbReference>
<gene>
    <name evidence="1" type="ORF">KK1_026269</name>
</gene>
<dbReference type="InterPro" id="IPR035513">
    <property type="entry name" value="Invertase/methylesterase_inhib"/>
</dbReference>
<evidence type="ECO:0000313" key="2">
    <source>
        <dbReference type="Proteomes" id="UP000075243"/>
    </source>
</evidence>
<dbReference type="AlphaFoldDB" id="A0A151SAS9"/>
<evidence type="ECO:0008006" key="3">
    <source>
        <dbReference type="Google" id="ProtNLM"/>
    </source>
</evidence>
<protein>
    <recommendedName>
        <fullName evidence="3">Pectinesterase inhibitor domain-containing protein</fullName>
    </recommendedName>
</protein>
<accession>A0A151SAS9</accession>
<dbReference type="SUPFAM" id="SSF101148">
    <property type="entry name" value="Plant invertase/pectin methylesterase inhibitor"/>
    <property type="match status" value="1"/>
</dbReference>
<organism evidence="1 2">
    <name type="scientific">Cajanus cajan</name>
    <name type="common">Pigeon pea</name>
    <name type="synonym">Cajanus indicus</name>
    <dbReference type="NCBI Taxonomy" id="3821"/>
    <lineage>
        <taxon>Eukaryota</taxon>
        <taxon>Viridiplantae</taxon>
        <taxon>Streptophyta</taxon>
        <taxon>Embryophyta</taxon>
        <taxon>Tracheophyta</taxon>
        <taxon>Spermatophyta</taxon>
        <taxon>Magnoliopsida</taxon>
        <taxon>eudicotyledons</taxon>
        <taxon>Gunneridae</taxon>
        <taxon>Pentapetalae</taxon>
        <taxon>rosids</taxon>
        <taxon>fabids</taxon>
        <taxon>Fabales</taxon>
        <taxon>Fabaceae</taxon>
        <taxon>Papilionoideae</taxon>
        <taxon>50 kb inversion clade</taxon>
        <taxon>NPAAA clade</taxon>
        <taxon>indigoferoid/millettioid clade</taxon>
        <taxon>Phaseoleae</taxon>
        <taxon>Cajanus</taxon>
    </lineage>
</organism>
<name>A0A151SAS9_CAJCA</name>
<proteinExistence type="predicted"/>
<keyword evidence="2" id="KW-1185">Reference proteome</keyword>
<sequence>MMDKANALKLNITNLASTSHGNQKSICERCIEDFKIAEKELVLAKNALHEHKYGEAGSYVDKALSFGVTCRTDLKSYHDKVPSDVFRDMKIFVELYKAAFAIILKI</sequence>
<dbReference type="EMBL" id="KQ483431">
    <property type="protein sequence ID" value="KYP51912.1"/>
    <property type="molecule type" value="Genomic_DNA"/>
</dbReference>
<dbReference type="Proteomes" id="UP000075243">
    <property type="component" value="Unassembled WGS sequence"/>
</dbReference>
<reference evidence="1" key="1">
    <citation type="journal article" date="2012" name="Nat. Biotechnol.">
        <title>Draft genome sequence of pigeonpea (Cajanus cajan), an orphan legume crop of resource-poor farmers.</title>
        <authorList>
            <person name="Varshney R.K."/>
            <person name="Chen W."/>
            <person name="Li Y."/>
            <person name="Bharti A.K."/>
            <person name="Saxena R.K."/>
            <person name="Schlueter J.A."/>
            <person name="Donoghue M.T."/>
            <person name="Azam S."/>
            <person name="Fan G."/>
            <person name="Whaley A.M."/>
            <person name="Farmer A.D."/>
            <person name="Sheridan J."/>
            <person name="Iwata A."/>
            <person name="Tuteja R."/>
            <person name="Penmetsa R.V."/>
            <person name="Wu W."/>
            <person name="Upadhyaya H.D."/>
            <person name="Yang S.P."/>
            <person name="Shah T."/>
            <person name="Saxena K.B."/>
            <person name="Michael T."/>
            <person name="McCombie W.R."/>
            <person name="Yang B."/>
            <person name="Zhang G."/>
            <person name="Yang H."/>
            <person name="Wang J."/>
            <person name="Spillane C."/>
            <person name="Cook D.R."/>
            <person name="May G.D."/>
            <person name="Xu X."/>
            <person name="Jackson S.A."/>
        </authorList>
    </citation>
    <scope>NUCLEOTIDE SEQUENCE [LARGE SCALE GENOMIC DNA]</scope>
</reference>
<dbReference type="Gramene" id="C.cajan_24795.t">
    <property type="protein sequence ID" value="C.cajan_24795.t.cds1"/>
    <property type="gene ID" value="C.cajan_24795"/>
</dbReference>
<evidence type="ECO:0000313" key="1">
    <source>
        <dbReference type="EMBL" id="KYP51912.1"/>
    </source>
</evidence>